<dbReference type="SUPFAM" id="SSF52540">
    <property type="entry name" value="P-loop containing nucleoside triphosphate hydrolases"/>
    <property type="match status" value="1"/>
</dbReference>
<dbReference type="InterPro" id="IPR003439">
    <property type="entry name" value="ABC_transporter-like_ATP-bd"/>
</dbReference>
<evidence type="ECO:0000256" key="2">
    <source>
        <dbReference type="ARBA" id="ARBA00022840"/>
    </source>
</evidence>
<dbReference type="Gene3D" id="3.40.50.300">
    <property type="entry name" value="P-loop containing nucleotide triphosphate hydrolases"/>
    <property type="match status" value="2"/>
</dbReference>
<dbReference type="GO" id="GO:0005524">
    <property type="term" value="F:ATP binding"/>
    <property type="evidence" value="ECO:0007669"/>
    <property type="project" value="UniProtKB-KW"/>
</dbReference>
<keyword evidence="2" id="KW-0067">ATP-binding</keyword>
<proteinExistence type="predicted"/>
<evidence type="ECO:0000256" key="3">
    <source>
        <dbReference type="SAM" id="MobiDB-lite"/>
    </source>
</evidence>
<feature type="domain" description="ABC transporter" evidence="4">
    <location>
        <begin position="44"/>
        <end position="236"/>
    </location>
</feature>
<dbReference type="Pfam" id="PF00005">
    <property type="entry name" value="ABC_tran"/>
    <property type="match status" value="2"/>
</dbReference>
<sequence length="240" mass="26549">MQAWAIVNRIESFLNDNEDTTEPEEDSAASKQTGGEEPETRGDIDFENVFVSYEPELEPAVKELSFNLAAGKRLGIFGRSGSGKSNTLLALCRMTEMNRSRCVLMGGLWAALQKFNLSEFVKKQENKLDEVLFTDDSFISPGQKQLLSLARALLRERKILILDETTSAMGLKTNAAAQNVLSSQFSDCTVFAGAHRNVRIIDFDQIICMSAGRAIETGSAEELLKKRSEIWALAAEQNCV</sequence>
<dbReference type="PROSITE" id="PS00211">
    <property type="entry name" value="ABC_TRANSPORTER_1"/>
    <property type="match status" value="1"/>
</dbReference>
<evidence type="ECO:0000259" key="4">
    <source>
        <dbReference type="PROSITE" id="PS50893"/>
    </source>
</evidence>
<organism evidence="5">
    <name type="scientific">Melanopsichium pennsylvanicum 4</name>
    <dbReference type="NCBI Taxonomy" id="1398559"/>
    <lineage>
        <taxon>Eukaryota</taxon>
        <taxon>Fungi</taxon>
        <taxon>Dikarya</taxon>
        <taxon>Basidiomycota</taxon>
        <taxon>Ustilaginomycotina</taxon>
        <taxon>Ustilaginomycetes</taxon>
        <taxon>Ustilaginales</taxon>
        <taxon>Ustilaginaceae</taxon>
        <taxon>Melanopsichium</taxon>
    </lineage>
</organism>
<dbReference type="GO" id="GO:0016020">
    <property type="term" value="C:membrane"/>
    <property type="evidence" value="ECO:0007669"/>
    <property type="project" value="TreeGrafter"/>
</dbReference>
<dbReference type="InterPro" id="IPR003593">
    <property type="entry name" value="AAA+_ATPase"/>
</dbReference>
<dbReference type="InterPro" id="IPR017871">
    <property type="entry name" value="ABC_transporter-like_CS"/>
</dbReference>
<keyword evidence="1" id="KW-0547">Nucleotide-binding</keyword>
<dbReference type="PROSITE" id="PS50893">
    <property type="entry name" value="ABC_TRANSPORTER_2"/>
    <property type="match status" value="1"/>
</dbReference>
<dbReference type="InterPro" id="IPR050173">
    <property type="entry name" value="ABC_transporter_C-like"/>
</dbReference>
<feature type="region of interest" description="Disordered" evidence="3">
    <location>
        <begin position="14"/>
        <end position="41"/>
    </location>
</feature>
<dbReference type="PANTHER" id="PTHR24223">
    <property type="entry name" value="ATP-BINDING CASSETTE SUB-FAMILY C"/>
    <property type="match status" value="1"/>
</dbReference>
<dbReference type="GO" id="GO:0016887">
    <property type="term" value="F:ATP hydrolysis activity"/>
    <property type="evidence" value="ECO:0007669"/>
    <property type="project" value="InterPro"/>
</dbReference>
<dbReference type="AlphaFoldDB" id="A0A077QSI0"/>
<dbReference type="EMBL" id="HG529546">
    <property type="protein sequence ID" value="CDI52625.1"/>
    <property type="molecule type" value="Genomic_DNA"/>
</dbReference>
<dbReference type="InterPro" id="IPR027417">
    <property type="entry name" value="P-loop_NTPase"/>
</dbReference>
<dbReference type="SMART" id="SM00382">
    <property type="entry name" value="AAA"/>
    <property type="match status" value="1"/>
</dbReference>
<evidence type="ECO:0000313" key="5">
    <source>
        <dbReference type="EMBL" id="CDI52625.1"/>
    </source>
</evidence>
<protein>
    <submittedName>
        <fullName evidence="5">Abc transporter c family member 12-like</fullName>
    </submittedName>
</protein>
<reference evidence="5" key="1">
    <citation type="journal article" date="2014" name="Genome Biol. Evol.">
        <title>Gene Loss Rather Than Gene Gain Is Associated with a Host Jump from Monocots to Dicots in the Smut Fungus Melanopsichium pennsylvanicum.</title>
        <authorList>
            <person name="Sharma R."/>
            <person name="Mishra B."/>
            <person name="Runge F."/>
            <person name="Thines M."/>
        </authorList>
    </citation>
    <scope>NUCLEOTIDE SEQUENCE</scope>
    <source>
        <strain evidence="5">4</strain>
    </source>
</reference>
<name>A0A077QSI0_9BASI</name>
<accession>A0A077QSI0</accession>
<feature type="compositionally biased region" description="Acidic residues" evidence="3">
    <location>
        <begin position="16"/>
        <end position="27"/>
    </location>
</feature>
<dbReference type="GO" id="GO:0042626">
    <property type="term" value="F:ATPase-coupled transmembrane transporter activity"/>
    <property type="evidence" value="ECO:0007669"/>
    <property type="project" value="TreeGrafter"/>
</dbReference>
<evidence type="ECO:0000256" key="1">
    <source>
        <dbReference type="ARBA" id="ARBA00022741"/>
    </source>
</evidence>
<dbReference type="PANTHER" id="PTHR24223:SF399">
    <property type="entry name" value="ABC TRANSPORTER ATNG"/>
    <property type="match status" value="1"/>
</dbReference>